<name>A0A9D8KXU2_9GAMM</name>
<feature type="transmembrane region" description="Helical" evidence="1">
    <location>
        <begin position="35"/>
        <end position="60"/>
    </location>
</feature>
<reference evidence="2 4" key="1">
    <citation type="submission" date="2015-05" db="EMBL/GenBank/DDBJ databases">
        <title>Genome sequencing and analysis of members of genus Stenotrophomonas.</title>
        <authorList>
            <person name="Patil P.P."/>
            <person name="Midha S."/>
            <person name="Patil P.B."/>
        </authorList>
    </citation>
    <scope>NUCLEOTIDE SEQUENCE [LARGE SCALE GENOMIC DNA]</scope>
    <source>
        <strain evidence="2 4">DSM 12575</strain>
    </source>
</reference>
<keyword evidence="1" id="KW-1133">Transmembrane helix</keyword>
<dbReference type="AlphaFoldDB" id="A0A9D8KXU2"/>
<evidence type="ECO:0000256" key="1">
    <source>
        <dbReference type="SAM" id="Phobius"/>
    </source>
</evidence>
<evidence type="ECO:0000313" key="2">
    <source>
        <dbReference type="EMBL" id="KRG55477.1"/>
    </source>
</evidence>
<dbReference type="EMBL" id="LDJG01000023">
    <property type="protein sequence ID" value="KRG55477.1"/>
    <property type="molecule type" value="Genomic_DNA"/>
</dbReference>
<organism evidence="3 5">
    <name type="scientific">Stenotrophomonas nitritireducens</name>
    <dbReference type="NCBI Taxonomy" id="83617"/>
    <lineage>
        <taxon>Bacteria</taxon>
        <taxon>Pseudomonadati</taxon>
        <taxon>Pseudomonadota</taxon>
        <taxon>Gammaproteobacteria</taxon>
        <taxon>Lysobacterales</taxon>
        <taxon>Lysobacteraceae</taxon>
        <taxon>Stenotrophomonas</taxon>
    </lineage>
</organism>
<keyword evidence="4" id="KW-1185">Reference proteome</keyword>
<dbReference type="EMBL" id="JAFKMG010000292">
    <property type="protein sequence ID" value="MBN8798279.1"/>
    <property type="molecule type" value="Genomic_DNA"/>
</dbReference>
<comment type="caution">
    <text evidence="3">The sequence shown here is derived from an EMBL/GenBank/DDBJ whole genome shotgun (WGS) entry which is preliminary data.</text>
</comment>
<accession>A0A9D8KXU2</accession>
<evidence type="ECO:0000313" key="5">
    <source>
        <dbReference type="Proteomes" id="UP000664815"/>
    </source>
</evidence>
<dbReference type="RefSeq" id="WP_055769908.1">
    <property type="nucleotide sequence ID" value="NZ_JAFKME010000003.1"/>
</dbReference>
<keyword evidence="1" id="KW-0472">Membrane</keyword>
<evidence type="ECO:0000313" key="3">
    <source>
        <dbReference type="EMBL" id="MBN8798279.1"/>
    </source>
</evidence>
<keyword evidence="1" id="KW-0812">Transmembrane</keyword>
<dbReference type="Proteomes" id="UP000050902">
    <property type="component" value="Unassembled WGS sequence"/>
</dbReference>
<evidence type="ECO:0000313" key="4">
    <source>
        <dbReference type="Proteomes" id="UP000050902"/>
    </source>
</evidence>
<feature type="transmembrane region" description="Helical" evidence="1">
    <location>
        <begin position="5"/>
        <end position="23"/>
    </location>
</feature>
<proteinExistence type="predicted"/>
<dbReference type="Proteomes" id="UP000664815">
    <property type="component" value="Unassembled WGS sequence"/>
</dbReference>
<reference evidence="3" key="2">
    <citation type="submission" date="2021-02" db="EMBL/GenBank/DDBJ databases">
        <title>Thiocyanate and organic carbon inputs drive convergent selection for specific autotrophic Afipia and Thiobacillus strains within complex microbiomes.</title>
        <authorList>
            <person name="Huddy R.J."/>
            <person name="Sachdeva R."/>
            <person name="Kadzinga F."/>
            <person name="Kantor R.S."/>
            <person name="Harrison S.T.L."/>
            <person name="Banfield J.F."/>
        </authorList>
    </citation>
    <scope>NUCLEOTIDE SEQUENCE</scope>
    <source>
        <strain evidence="3">SCN18_10_11_15_R1_P_69_7</strain>
    </source>
</reference>
<gene>
    <name evidence="2" type="ORF">ABB22_13965</name>
    <name evidence="3" type="ORF">J0H45_02815</name>
</gene>
<sequence length="71" mass="7770">MARWFMVAGVAVYPLVLMFYQGWRSQSGLADSQGLGLFYALLIATVIAVPLLLVALALWISNRSPDLSRNG</sequence>
<protein>
    <submittedName>
        <fullName evidence="3">Uncharacterized protein</fullName>
    </submittedName>
</protein>